<dbReference type="InterPro" id="IPR050052">
    <property type="entry name" value="ATP-dep_Clp_protease_ClpX"/>
</dbReference>
<dbReference type="SMART" id="SM00994">
    <property type="entry name" value="zf-C4_ClpX"/>
    <property type="match status" value="1"/>
</dbReference>
<keyword evidence="4 6" id="KW-0067">ATP-binding</keyword>
<dbReference type="RefSeq" id="WP_405281800.1">
    <property type="nucleotide sequence ID" value="NZ_CP144380.1"/>
</dbReference>
<dbReference type="GO" id="GO:0006508">
    <property type="term" value="P:proteolysis"/>
    <property type="evidence" value="ECO:0007669"/>
    <property type="project" value="UniProtKB-KW"/>
</dbReference>
<dbReference type="HAMAP" id="MF_00175">
    <property type="entry name" value="ClpX"/>
    <property type="match status" value="1"/>
</dbReference>
<dbReference type="GO" id="GO:0005524">
    <property type="term" value="F:ATP binding"/>
    <property type="evidence" value="ECO:0007669"/>
    <property type="project" value="UniProtKB-KW"/>
</dbReference>
<feature type="domain" description="ClpX-type ZB" evidence="8">
    <location>
        <begin position="1"/>
        <end position="50"/>
    </location>
</feature>
<dbReference type="EMBL" id="JBBHLI010000016">
    <property type="protein sequence ID" value="MEK9502863.1"/>
    <property type="molecule type" value="Genomic_DNA"/>
</dbReference>
<protein>
    <recommendedName>
        <fullName evidence="6">ATP-dependent Clp protease ATP-binding subunit ClpX</fullName>
    </recommendedName>
</protein>
<dbReference type="Gene3D" id="1.10.8.60">
    <property type="match status" value="1"/>
</dbReference>
<dbReference type="InterPro" id="IPR059188">
    <property type="entry name" value="Znf_CLPX-like"/>
</dbReference>
<dbReference type="SUPFAM" id="SSF57716">
    <property type="entry name" value="Glucocorticoid receptor-like (DNA-binding domain)"/>
    <property type="match status" value="1"/>
</dbReference>
<dbReference type="PANTHER" id="PTHR48102:SF7">
    <property type="entry name" value="ATP-DEPENDENT CLP PROTEASE ATP-BINDING SUBUNIT CLPX-LIKE, MITOCHONDRIAL"/>
    <property type="match status" value="1"/>
</dbReference>
<keyword evidence="10" id="KW-1185">Reference proteome</keyword>
<dbReference type="NCBIfam" id="TIGR00382">
    <property type="entry name" value="clpX"/>
    <property type="match status" value="1"/>
</dbReference>
<evidence type="ECO:0000256" key="4">
    <source>
        <dbReference type="ARBA" id="ARBA00022840"/>
    </source>
</evidence>
<comment type="function">
    <text evidence="6">ATP-dependent specificity component of the Clp protease. It directs the protease to specific substrates. Can perform chaperone functions in the absence of ClpP.</text>
</comment>
<dbReference type="InterPro" id="IPR010603">
    <property type="entry name" value="Znf_CppX_C4"/>
</dbReference>
<dbReference type="Pfam" id="PF07724">
    <property type="entry name" value="AAA_2"/>
    <property type="match status" value="1"/>
</dbReference>
<gene>
    <name evidence="6 9" type="primary">clpX</name>
    <name evidence="9" type="ORF">WI372_17845</name>
</gene>
<keyword evidence="9" id="KW-0378">Hydrolase</keyword>
<evidence type="ECO:0000256" key="5">
    <source>
        <dbReference type="ARBA" id="ARBA00023186"/>
    </source>
</evidence>
<dbReference type="InterPro" id="IPR038366">
    <property type="entry name" value="Znf_CppX_C4_sf"/>
</dbReference>
<organism evidence="9 10">
    <name type="scientific">Gaopeijia maritima</name>
    <dbReference type="NCBI Taxonomy" id="3119007"/>
    <lineage>
        <taxon>Bacteria</taxon>
        <taxon>Pseudomonadati</taxon>
        <taxon>Gemmatimonadota</taxon>
        <taxon>Longimicrobiia</taxon>
        <taxon>Gaopeijiales</taxon>
        <taxon>Gaopeijiaceae</taxon>
        <taxon>Gaopeijia</taxon>
    </lineage>
</organism>
<comment type="caution">
    <text evidence="9">The sequence shown here is derived from an EMBL/GenBank/DDBJ whole genome shotgun (WGS) entry which is preliminary data.</text>
</comment>
<dbReference type="GO" id="GO:0008233">
    <property type="term" value="F:peptidase activity"/>
    <property type="evidence" value="ECO:0007669"/>
    <property type="project" value="UniProtKB-KW"/>
</dbReference>
<dbReference type="InterPro" id="IPR027417">
    <property type="entry name" value="P-loop_NTPase"/>
</dbReference>
<keyword evidence="9" id="KW-0645">Protease</keyword>
<sequence>MTTDKHLRCSFCGKSKDSVKKFISGPSVYICNECISLCNEILAEEEEREHSEQVVPSPKPQEIKSVLDEYVIGQEDAKRALAVSVYNHYKRVNHQGVLDDVEIDKANILLIGPTGVGKTLLAQTLARMLQVPFTIADATTLTEAGYVGEDVENILVRLLQAADYNIGECERGIVYIDEMDKIARKSENPSITRDVSGEGVQQALLKILEGTVASVPPQGGRKHPQQEYIQINTRNILFICGGAFDGLEKIVEARIGKRAIGFSGESDRDDREELLKHVEPEDLQRFGIIPELVGRLPVSVSLDELDEEALCRILVEPKNALVKQYKKMFELEGIGLTFDKDAIRAIARKTLDRGTGARGLRSVIEGIMREVMFDLPARTDVREVVVTAESVDRGVQPLLVLHPEAQENRRREA</sequence>
<dbReference type="InterPro" id="IPR019489">
    <property type="entry name" value="Clp_ATPase_C"/>
</dbReference>
<proteinExistence type="inferred from homology"/>
<feature type="binding site" evidence="6">
    <location>
        <begin position="113"/>
        <end position="120"/>
    </location>
    <ligand>
        <name>ATP</name>
        <dbReference type="ChEBI" id="CHEBI:30616"/>
    </ligand>
</feature>
<evidence type="ECO:0000256" key="6">
    <source>
        <dbReference type="HAMAP-Rule" id="MF_00175"/>
    </source>
</evidence>
<feature type="binding site" evidence="6 7">
    <location>
        <position position="9"/>
    </location>
    <ligand>
        <name>Zn(2+)</name>
        <dbReference type="ChEBI" id="CHEBI:29105"/>
    </ligand>
</feature>
<feature type="binding site" evidence="6 7">
    <location>
        <position position="12"/>
    </location>
    <ligand>
        <name>Zn(2+)</name>
        <dbReference type="ChEBI" id="CHEBI:29105"/>
    </ligand>
</feature>
<dbReference type="PROSITE" id="PS51902">
    <property type="entry name" value="CLPX_ZB"/>
    <property type="match status" value="1"/>
</dbReference>
<keyword evidence="2 6" id="KW-0547">Nucleotide-binding</keyword>
<evidence type="ECO:0000313" key="9">
    <source>
        <dbReference type="EMBL" id="MEK9502863.1"/>
    </source>
</evidence>
<feature type="binding site" evidence="6 7">
    <location>
        <position position="31"/>
    </location>
    <ligand>
        <name>Zn(2+)</name>
        <dbReference type="ChEBI" id="CHEBI:29105"/>
    </ligand>
</feature>
<evidence type="ECO:0000313" key="10">
    <source>
        <dbReference type="Proteomes" id="UP001484239"/>
    </source>
</evidence>
<keyword evidence="1 6" id="KW-0479">Metal-binding</keyword>
<dbReference type="CDD" id="cd19497">
    <property type="entry name" value="RecA-like_ClpX"/>
    <property type="match status" value="1"/>
</dbReference>
<dbReference type="Pfam" id="PF06689">
    <property type="entry name" value="zf-C4_ClpX"/>
    <property type="match status" value="1"/>
</dbReference>
<evidence type="ECO:0000256" key="2">
    <source>
        <dbReference type="ARBA" id="ARBA00022741"/>
    </source>
</evidence>
<dbReference type="InterPro" id="IPR004487">
    <property type="entry name" value="Clp_protease_ATP-bd_su_ClpX"/>
</dbReference>
<keyword evidence="3 6" id="KW-0862">Zinc</keyword>
<dbReference type="InterPro" id="IPR003959">
    <property type="entry name" value="ATPase_AAA_core"/>
</dbReference>
<evidence type="ECO:0000256" key="3">
    <source>
        <dbReference type="ARBA" id="ARBA00022833"/>
    </source>
</evidence>
<name>A0ABU9EDQ9_9BACT</name>
<dbReference type="SMART" id="SM00382">
    <property type="entry name" value="AAA"/>
    <property type="match status" value="1"/>
</dbReference>
<dbReference type="InterPro" id="IPR046425">
    <property type="entry name" value="ClpX_bact"/>
</dbReference>
<evidence type="ECO:0000256" key="7">
    <source>
        <dbReference type="PROSITE-ProRule" id="PRU01250"/>
    </source>
</evidence>
<dbReference type="NCBIfam" id="NF003745">
    <property type="entry name" value="PRK05342.1"/>
    <property type="match status" value="1"/>
</dbReference>
<evidence type="ECO:0000256" key="1">
    <source>
        <dbReference type="ARBA" id="ARBA00022723"/>
    </source>
</evidence>
<comment type="subunit">
    <text evidence="6">Component of the ClpX-ClpP complex. Forms a hexameric ring that, in the presence of ATP, binds to fourteen ClpP subunits assembled into a disk-like structure with a central cavity, resembling the structure of eukaryotic proteasomes.</text>
</comment>
<dbReference type="Gene3D" id="6.20.220.10">
    <property type="entry name" value="ClpX chaperone, C4-type zinc finger domain"/>
    <property type="match status" value="1"/>
</dbReference>
<dbReference type="Gene3D" id="3.40.50.300">
    <property type="entry name" value="P-loop containing nucleotide triphosphate hydrolases"/>
    <property type="match status" value="1"/>
</dbReference>
<feature type="binding site" evidence="6 7">
    <location>
        <position position="34"/>
    </location>
    <ligand>
        <name>Zn(2+)</name>
        <dbReference type="ChEBI" id="CHEBI:29105"/>
    </ligand>
</feature>
<dbReference type="InterPro" id="IPR003593">
    <property type="entry name" value="AAA+_ATPase"/>
</dbReference>
<dbReference type="PANTHER" id="PTHR48102">
    <property type="entry name" value="ATP-DEPENDENT CLP PROTEASE ATP-BINDING SUBUNIT CLPX-LIKE, MITOCHONDRIAL-RELATED"/>
    <property type="match status" value="1"/>
</dbReference>
<reference evidence="9 10" key="1">
    <citation type="submission" date="2024-02" db="EMBL/GenBank/DDBJ databases">
        <title>A novel Gemmatimonadota bacterium.</title>
        <authorList>
            <person name="Du Z.-J."/>
            <person name="Ye Y.-Q."/>
        </authorList>
    </citation>
    <scope>NUCLEOTIDE SEQUENCE [LARGE SCALE GENOMIC DNA]</scope>
    <source>
        <strain evidence="9 10">DH-20</strain>
    </source>
</reference>
<keyword evidence="5 6" id="KW-0143">Chaperone</keyword>
<evidence type="ECO:0000259" key="8">
    <source>
        <dbReference type="PROSITE" id="PS51902"/>
    </source>
</evidence>
<dbReference type="SUPFAM" id="SSF52540">
    <property type="entry name" value="P-loop containing nucleoside triphosphate hydrolases"/>
    <property type="match status" value="1"/>
</dbReference>
<dbReference type="Pfam" id="PF10431">
    <property type="entry name" value="ClpB_D2-small"/>
    <property type="match status" value="1"/>
</dbReference>
<accession>A0ABU9EDQ9</accession>
<comment type="similarity">
    <text evidence="6 7">Belongs to the ClpX chaperone family.</text>
</comment>
<dbReference type="SMART" id="SM01086">
    <property type="entry name" value="ClpB_D2-small"/>
    <property type="match status" value="1"/>
</dbReference>
<dbReference type="Proteomes" id="UP001484239">
    <property type="component" value="Unassembled WGS sequence"/>
</dbReference>